<dbReference type="Gene3D" id="3.10.20.90">
    <property type="entry name" value="Phosphatidylinositol 3-kinase Catalytic Subunit, Chain A, domain 1"/>
    <property type="match status" value="1"/>
</dbReference>
<protein>
    <recommendedName>
        <fullName evidence="3">Ubiquitin-like domain-containing protein</fullName>
    </recommendedName>
</protein>
<feature type="region of interest" description="Disordered" evidence="1">
    <location>
        <begin position="239"/>
        <end position="261"/>
    </location>
</feature>
<name>A0A7S4DFP3_9EUKA</name>
<dbReference type="InterPro" id="IPR029071">
    <property type="entry name" value="Ubiquitin-like_domsf"/>
</dbReference>
<dbReference type="PANTHER" id="PTHR14557">
    <property type="entry name" value="PROTEIN C7ORF21"/>
    <property type="match status" value="1"/>
</dbReference>
<keyword evidence="2" id="KW-0472">Membrane</keyword>
<proteinExistence type="predicted"/>
<evidence type="ECO:0000313" key="4">
    <source>
        <dbReference type="EMBL" id="CAE0647375.1"/>
    </source>
</evidence>
<dbReference type="SMART" id="SM00213">
    <property type="entry name" value="UBQ"/>
    <property type="match status" value="1"/>
</dbReference>
<dbReference type="Pfam" id="PF00240">
    <property type="entry name" value="ubiquitin"/>
    <property type="match status" value="1"/>
</dbReference>
<feature type="compositionally biased region" description="Gly residues" evidence="1">
    <location>
        <begin position="251"/>
        <end position="261"/>
    </location>
</feature>
<keyword evidence="2" id="KW-0812">Transmembrane</keyword>
<dbReference type="PANTHER" id="PTHR14557:SF5">
    <property type="entry name" value="UBIQUITIN-LIKE DOMAIN-CONTAINING PROTEIN"/>
    <property type="match status" value="1"/>
</dbReference>
<dbReference type="PROSITE" id="PS50053">
    <property type="entry name" value="UBIQUITIN_2"/>
    <property type="match status" value="1"/>
</dbReference>
<dbReference type="Pfam" id="PF13373">
    <property type="entry name" value="Dsc3_C"/>
    <property type="match status" value="1"/>
</dbReference>
<dbReference type="AlphaFoldDB" id="A0A7S4DFP3"/>
<feature type="domain" description="Ubiquitin-like" evidence="3">
    <location>
        <begin position="68"/>
        <end position="135"/>
    </location>
</feature>
<dbReference type="InterPro" id="IPR000626">
    <property type="entry name" value="Ubiquitin-like_dom"/>
</dbReference>
<accession>A0A7S4DFP3</accession>
<reference evidence="4" key="1">
    <citation type="submission" date="2021-01" db="EMBL/GenBank/DDBJ databases">
        <authorList>
            <person name="Corre E."/>
            <person name="Pelletier E."/>
            <person name="Niang G."/>
            <person name="Scheremetjew M."/>
            <person name="Finn R."/>
            <person name="Kale V."/>
            <person name="Holt S."/>
            <person name="Cochrane G."/>
            <person name="Meng A."/>
            <person name="Brown T."/>
            <person name="Cohen L."/>
        </authorList>
    </citation>
    <scope>NUCLEOTIDE SEQUENCE</scope>
    <source>
        <strain evidence="4">CCCM811</strain>
    </source>
</reference>
<dbReference type="SUPFAM" id="SSF54236">
    <property type="entry name" value="Ubiquitin-like"/>
    <property type="match status" value="1"/>
</dbReference>
<dbReference type="InterPro" id="IPR040352">
    <property type="entry name" value="TMUB1/2"/>
</dbReference>
<dbReference type="InterPro" id="IPR025390">
    <property type="entry name" value="Dsc3_C"/>
</dbReference>
<keyword evidence="2" id="KW-1133">Transmembrane helix</keyword>
<sequence>MVGEAVPRTLRGNRGAFVILTSVLINRSLGNSIQKMYQPVPEEDTSSEYAKDREENPELEGLSDKDAVDINVCQVGKGTRQVRASLTWTVAQFKRAHFRDEVKANKNVRLIFQGKLLHDENTLDELGITDKAFMHCSVCDFNPTVVNDPQDENHNAHHNALHRDLEDAQIPPWLLQEFTRQGTNGDFVLGFIMGFFLGVLTLIWVWQRAVPRRQKLGIMLGFGCNLVLSFVQVANQQHEHEASGGSNNPRGGAGEDPGIGN</sequence>
<organism evidence="4">
    <name type="scientific">Lotharella globosa</name>
    <dbReference type="NCBI Taxonomy" id="91324"/>
    <lineage>
        <taxon>Eukaryota</taxon>
        <taxon>Sar</taxon>
        <taxon>Rhizaria</taxon>
        <taxon>Cercozoa</taxon>
        <taxon>Chlorarachniophyceae</taxon>
        <taxon>Lotharella</taxon>
    </lineage>
</organism>
<dbReference type="EMBL" id="HBIV01003509">
    <property type="protein sequence ID" value="CAE0647375.1"/>
    <property type="molecule type" value="Transcribed_RNA"/>
</dbReference>
<evidence type="ECO:0000256" key="1">
    <source>
        <dbReference type="SAM" id="MobiDB-lite"/>
    </source>
</evidence>
<dbReference type="GO" id="GO:0036503">
    <property type="term" value="P:ERAD pathway"/>
    <property type="evidence" value="ECO:0007669"/>
    <property type="project" value="InterPro"/>
</dbReference>
<evidence type="ECO:0000256" key="2">
    <source>
        <dbReference type="SAM" id="Phobius"/>
    </source>
</evidence>
<feature type="region of interest" description="Disordered" evidence="1">
    <location>
        <begin position="36"/>
        <end position="61"/>
    </location>
</feature>
<feature type="compositionally biased region" description="Basic and acidic residues" evidence="1">
    <location>
        <begin position="49"/>
        <end position="61"/>
    </location>
</feature>
<feature type="transmembrane region" description="Helical" evidence="2">
    <location>
        <begin position="187"/>
        <end position="206"/>
    </location>
</feature>
<gene>
    <name evidence="4" type="ORF">LGLO00237_LOCUS2405</name>
</gene>
<evidence type="ECO:0000259" key="3">
    <source>
        <dbReference type="PROSITE" id="PS50053"/>
    </source>
</evidence>